<protein>
    <recommendedName>
        <fullName evidence="3">Ferredoxin</fullName>
    </recommendedName>
</protein>
<comment type="caution">
    <text evidence="1">The sequence shown here is derived from an EMBL/GenBank/DDBJ whole genome shotgun (WGS) entry which is preliminary data.</text>
</comment>
<evidence type="ECO:0000313" key="1">
    <source>
        <dbReference type="EMBL" id="MDI9232946.1"/>
    </source>
</evidence>
<name>A0ABT6X4A8_9BURK</name>
<evidence type="ECO:0008006" key="3">
    <source>
        <dbReference type="Google" id="ProtNLM"/>
    </source>
</evidence>
<keyword evidence="2" id="KW-1185">Reference proteome</keyword>
<proteinExistence type="predicted"/>
<accession>A0ABT6X4A8</accession>
<gene>
    <name evidence="1" type="ORF">QLQ16_03755</name>
</gene>
<dbReference type="Proteomes" id="UP001431902">
    <property type="component" value="Unassembled WGS sequence"/>
</dbReference>
<reference evidence="1" key="1">
    <citation type="submission" date="2023-05" db="EMBL/GenBank/DDBJ databases">
        <title>Limnohabitans sp. strain HM2-2 Genome sequencing and assembly.</title>
        <authorList>
            <person name="Jung Y."/>
        </authorList>
    </citation>
    <scope>NUCLEOTIDE SEQUENCE</scope>
    <source>
        <strain evidence="1">HM2-2</strain>
    </source>
</reference>
<dbReference type="RefSeq" id="WP_283223347.1">
    <property type="nucleotide sequence ID" value="NZ_JASGBH010000002.1"/>
</dbReference>
<organism evidence="1 2">
    <name type="scientific">Limnohabitans lacus</name>
    <dbReference type="NCBI Taxonomy" id="3045173"/>
    <lineage>
        <taxon>Bacteria</taxon>
        <taxon>Pseudomonadati</taxon>
        <taxon>Pseudomonadota</taxon>
        <taxon>Betaproteobacteria</taxon>
        <taxon>Burkholderiales</taxon>
        <taxon>Comamonadaceae</taxon>
        <taxon>Limnohabitans</taxon>
    </lineage>
</organism>
<dbReference type="EMBL" id="JASGBH010000002">
    <property type="protein sequence ID" value="MDI9232946.1"/>
    <property type="molecule type" value="Genomic_DNA"/>
</dbReference>
<sequence>MSTEQAPLLAADLKALAQKPSQACSCSMGACAAWESVPGERWPAAQLTPLGSLRPADRLGPEPTYEECHPHKTRYDSVDAPIAPAFFPYNRCDVFGCGVCGRVLLKYTEYGGYYVDDRVRAVRADLVIAQDKAPEDDRAS</sequence>
<evidence type="ECO:0000313" key="2">
    <source>
        <dbReference type="Proteomes" id="UP001431902"/>
    </source>
</evidence>